<reference evidence="1 2" key="1">
    <citation type="journal article" date="2018" name="Nat. Genet.">
        <title>The Rosa genome provides new insights in the design of modern roses.</title>
        <authorList>
            <person name="Bendahmane M."/>
        </authorList>
    </citation>
    <scope>NUCLEOTIDE SEQUENCE [LARGE SCALE GENOMIC DNA]</scope>
    <source>
        <strain evidence="2">cv. Old Blush</strain>
    </source>
</reference>
<evidence type="ECO:0000313" key="2">
    <source>
        <dbReference type="Proteomes" id="UP000238479"/>
    </source>
</evidence>
<comment type="caution">
    <text evidence="1">The sequence shown here is derived from an EMBL/GenBank/DDBJ whole genome shotgun (WGS) entry which is preliminary data.</text>
</comment>
<dbReference type="Proteomes" id="UP000238479">
    <property type="component" value="Chromosome 5"/>
</dbReference>
<keyword evidence="2" id="KW-1185">Reference proteome</keyword>
<name>A0A2P6Q988_ROSCH</name>
<accession>A0A2P6Q988</accession>
<dbReference type="Gramene" id="PRQ30745">
    <property type="protein sequence ID" value="PRQ30745"/>
    <property type="gene ID" value="RchiOBHm_Chr5g0027911"/>
</dbReference>
<sequence>MIKACLIRVMSSNKKEAKEKLTWTRMSQQKSDTYVLYWKKTLIEILIFICLRLSTCIGNFGVSRRYVSGLSAESRPLLVLCQLCSE</sequence>
<organism evidence="1 2">
    <name type="scientific">Rosa chinensis</name>
    <name type="common">China rose</name>
    <dbReference type="NCBI Taxonomy" id="74649"/>
    <lineage>
        <taxon>Eukaryota</taxon>
        <taxon>Viridiplantae</taxon>
        <taxon>Streptophyta</taxon>
        <taxon>Embryophyta</taxon>
        <taxon>Tracheophyta</taxon>
        <taxon>Spermatophyta</taxon>
        <taxon>Magnoliopsida</taxon>
        <taxon>eudicotyledons</taxon>
        <taxon>Gunneridae</taxon>
        <taxon>Pentapetalae</taxon>
        <taxon>rosids</taxon>
        <taxon>fabids</taxon>
        <taxon>Rosales</taxon>
        <taxon>Rosaceae</taxon>
        <taxon>Rosoideae</taxon>
        <taxon>Rosoideae incertae sedis</taxon>
        <taxon>Rosa</taxon>
    </lineage>
</organism>
<evidence type="ECO:0000313" key="1">
    <source>
        <dbReference type="EMBL" id="PRQ30745.1"/>
    </source>
</evidence>
<proteinExistence type="predicted"/>
<protein>
    <submittedName>
        <fullName evidence="1">Uncharacterized protein</fullName>
    </submittedName>
</protein>
<gene>
    <name evidence="1" type="ORF">RchiOBHm_Chr5g0027911</name>
</gene>
<dbReference type="AlphaFoldDB" id="A0A2P6Q988"/>
<dbReference type="EMBL" id="PDCK01000043">
    <property type="protein sequence ID" value="PRQ30745.1"/>
    <property type="molecule type" value="Genomic_DNA"/>
</dbReference>